<evidence type="ECO:0000256" key="2">
    <source>
        <dbReference type="ARBA" id="ARBA00006706"/>
    </source>
</evidence>
<evidence type="ECO:0000256" key="3">
    <source>
        <dbReference type="ARBA" id="ARBA00022679"/>
    </source>
</evidence>
<organism evidence="7 8">
    <name type="scientific">Paeniglutamicibacter kerguelensis</name>
    <dbReference type="NCBI Taxonomy" id="254788"/>
    <lineage>
        <taxon>Bacteria</taxon>
        <taxon>Bacillati</taxon>
        <taxon>Actinomycetota</taxon>
        <taxon>Actinomycetes</taxon>
        <taxon>Micrococcales</taxon>
        <taxon>Micrococcaceae</taxon>
        <taxon>Paeniglutamicibacter</taxon>
    </lineage>
</organism>
<accession>A0ABS4XEJ0</accession>
<dbReference type="GO" id="GO:0004311">
    <property type="term" value="F:geranylgeranyl diphosphate synthase activity"/>
    <property type="evidence" value="ECO:0007669"/>
    <property type="project" value="UniProtKB-EC"/>
</dbReference>
<dbReference type="Proteomes" id="UP001296993">
    <property type="component" value="Unassembled WGS sequence"/>
</dbReference>
<reference evidence="7 8" key="1">
    <citation type="submission" date="2021-03" db="EMBL/GenBank/DDBJ databases">
        <title>Sequencing the genomes of 1000 actinobacteria strains.</title>
        <authorList>
            <person name="Klenk H.-P."/>
        </authorList>
    </citation>
    <scope>NUCLEOTIDE SEQUENCE [LARGE SCALE GENOMIC DNA]</scope>
    <source>
        <strain evidence="7 8">DSM 15797</strain>
    </source>
</reference>
<dbReference type="SFLD" id="SFLDG01017">
    <property type="entry name" value="Polyprenyl_Transferase_Like"/>
    <property type="match status" value="1"/>
</dbReference>
<dbReference type="Pfam" id="PF00348">
    <property type="entry name" value="polyprenyl_synt"/>
    <property type="match status" value="1"/>
</dbReference>
<dbReference type="InterPro" id="IPR008949">
    <property type="entry name" value="Isoprenoid_synthase_dom_sf"/>
</dbReference>
<evidence type="ECO:0000256" key="4">
    <source>
        <dbReference type="ARBA" id="ARBA00022723"/>
    </source>
</evidence>
<dbReference type="CDD" id="cd00685">
    <property type="entry name" value="Trans_IPPS_HT"/>
    <property type="match status" value="1"/>
</dbReference>
<comment type="similarity">
    <text evidence="2 6">Belongs to the FPP/GGPP synthase family.</text>
</comment>
<evidence type="ECO:0000256" key="1">
    <source>
        <dbReference type="ARBA" id="ARBA00001946"/>
    </source>
</evidence>
<keyword evidence="8" id="KW-1185">Reference proteome</keyword>
<keyword evidence="5" id="KW-0460">Magnesium</keyword>
<dbReference type="InterPro" id="IPR033749">
    <property type="entry name" value="Polyprenyl_synt_CS"/>
</dbReference>
<gene>
    <name evidence="7" type="ORF">JOF47_002174</name>
</gene>
<dbReference type="PROSITE" id="PS00723">
    <property type="entry name" value="POLYPRENYL_SYNTHASE_1"/>
    <property type="match status" value="1"/>
</dbReference>
<proteinExistence type="inferred from homology"/>
<evidence type="ECO:0000256" key="6">
    <source>
        <dbReference type="RuleBase" id="RU004466"/>
    </source>
</evidence>
<dbReference type="SUPFAM" id="SSF48576">
    <property type="entry name" value="Terpenoid synthases"/>
    <property type="match status" value="1"/>
</dbReference>
<dbReference type="PANTHER" id="PTHR12001">
    <property type="entry name" value="GERANYLGERANYL PYROPHOSPHATE SYNTHASE"/>
    <property type="match status" value="1"/>
</dbReference>
<comment type="cofactor">
    <cofactor evidence="1">
        <name>Mg(2+)</name>
        <dbReference type="ChEBI" id="CHEBI:18420"/>
    </cofactor>
</comment>
<dbReference type="EMBL" id="JAGIOF010000001">
    <property type="protein sequence ID" value="MBP2386663.1"/>
    <property type="molecule type" value="Genomic_DNA"/>
</dbReference>
<dbReference type="GO" id="GO:0004161">
    <property type="term" value="F:dimethylallyltranstransferase activity"/>
    <property type="evidence" value="ECO:0007669"/>
    <property type="project" value="UniProtKB-EC"/>
</dbReference>
<dbReference type="InterPro" id="IPR000092">
    <property type="entry name" value="Polyprenyl_synt"/>
</dbReference>
<evidence type="ECO:0000256" key="5">
    <source>
        <dbReference type="ARBA" id="ARBA00022842"/>
    </source>
</evidence>
<dbReference type="EC" id="2.5.1.29" evidence="7"/>
<name>A0ABS4XEJ0_9MICC</name>
<keyword evidence="4" id="KW-0479">Metal-binding</keyword>
<dbReference type="EC" id="2.5.1.1" evidence="7"/>
<evidence type="ECO:0000313" key="7">
    <source>
        <dbReference type="EMBL" id="MBP2386663.1"/>
    </source>
</evidence>
<protein>
    <submittedName>
        <fullName evidence="7">Geranylgeranyl diphosphate synthase type I</fullName>
        <ecNumber evidence="7">2.5.1.1</ecNumber>
        <ecNumber evidence="7">2.5.1.10</ecNumber>
        <ecNumber evidence="7">2.5.1.29</ecNumber>
    </submittedName>
</protein>
<dbReference type="Gene3D" id="1.10.600.10">
    <property type="entry name" value="Farnesyl Diphosphate Synthase"/>
    <property type="match status" value="1"/>
</dbReference>
<dbReference type="EC" id="2.5.1.10" evidence="7"/>
<dbReference type="GO" id="GO:0004337">
    <property type="term" value="F:(2E,6E)-farnesyl diphosphate synthase activity"/>
    <property type="evidence" value="ECO:0007669"/>
    <property type="project" value="UniProtKB-EC"/>
</dbReference>
<dbReference type="RefSeq" id="WP_209997552.1">
    <property type="nucleotide sequence ID" value="NZ_BAAAJY010000002.1"/>
</dbReference>
<evidence type="ECO:0000313" key="8">
    <source>
        <dbReference type="Proteomes" id="UP001296993"/>
    </source>
</evidence>
<dbReference type="PROSITE" id="PS00444">
    <property type="entry name" value="POLYPRENYL_SYNTHASE_2"/>
    <property type="match status" value="1"/>
</dbReference>
<sequence>MTLFAADTFDPEQARVFSAGFSERIEELLTTFLAEQHEVISQIAPAAGELVTAISDLTRGGKRLRPLFAFWGFVGAGGDPNEDSIVQAGAALELFQAAALIHDDLIDRSDTRRGQPSMHRRFESLHRASGWHRDAPRFGEAASILAGDLCLSLSEQLFATIEPSVPQARSIFDRMRAQVMAGQYLDVLEESAGPAYGPSDAVKRARTIVRFKSAKYSTENPTLLGGALAGASDELLEQYSRFALPLGEAFQLRDDVLGVFGDPAVTGKPAGDDLREGKRTEIIAHALTLASDEDQAFIQGRLGAEDLSDEEVNRMRDLLESCGALAATEESIARLSEQGFAALEELEVSPMARHALRTLGLAAIRRTS</sequence>
<keyword evidence="3 6" id="KW-0808">Transferase</keyword>
<dbReference type="SFLD" id="SFLDS00005">
    <property type="entry name" value="Isoprenoid_Synthase_Type_I"/>
    <property type="match status" value="1"/>
</dbReference>
<comment type="caution">
    <text evidence="7">The sequence shown here is derived from an EMBL/GenBank/DDBJ whole genome shotgun (WGS) entry which is preliminary data.</text>
</comment>
<dbReference type="PANTHER" id="PTHR12001:SF85">
    <property type="entry name" value="SHORT CHAIN ISOPRENYL DIPHOSPHATE SYNTHASE"/>
    <property type="match status" value="1"/>
</dbReference>